<dbReference type="EC" id="2.4.1.25" evidence="3 10"/>
<evidence type="ECO:0000256" key="9">
    <source>
        <dbReference type="ARBA" id="ARBA00031501"/>
    </source>
</evidence>
<comment type="similarity">
    <text evidence="2 10">Belongs to the disproportionating enzyme family.</text>
</comment>
<keyword evidence="5 10" id="KW-0328">Glycosyltransferase</keyword>
<dbReference type="PANTHER" id="PTHR32438">
    <property type="entry name" value="4-ALPHA-GLUCANOTRANSFERASE DPE1, CHLOROPLASTIC/AMYLOPLASTIC"/>
    <property type="match status" value="1"/>
</dbReference>
<dbReference type="InterPro" id="IPR017853">
    <property type="entry name" value="GH"/>
</dbReference>
<accession>A0A060DBF6</accession>
<name>A0A060DBF6_9PROT</name>
<evidence type="ECO:0000256" key="4">
    <source>
        <dbReference type="ARBA" id="ARBA00020295"/>
    </source>
</evidence>
<dbReference type="KEGG" id="abq:ABAZ39_05215"/>
<keyword evidence="7 10" id="KW-0119">Carbohydrate metabolism</keyword>
<evidence type="ECO:0000313" key="13">
    <source>
        <dbReference type="EMBL" id="PNR00635.1"/>
    </source>
</evidence>
<organism evidence="12 14">
    <name type="scientific">Azospirillum argentinense</name>
    <dbReference type="NCBI Taxonomy" id="2970906"/>
    <lineage>
        <taxon>Bacteria</taxon>
        <taxon>Pseudomonadati</taxon>
        <taxon>Pseudomonadota</taxon>
        <taxon>Alphaproteobacteria</taxon>
        <taxon>Rhodospirillales</taxon>
        <taxon>Azospirillaceae</taxon>
        <taxon>Azospirillum</taxon>
    </lineage>
</organism>
<dbReference type="Proteomes" id="UP000236268">
    <property type="component" value="Unassembled WGS sequence"/>
</dbReference>
<dbReference type="EMBL" id="POWG01000001">
    <property type="protein sequence ID" value="PNR00635.1"/>
    <property type="molecule type" value="Genomic_DNA"/>
</dbReference>
<evidence type="ECO:0000313" key="15">
    <source>
        <dbReference type="Proteomes" id="UP000236268"/>
    </source>
</evidence>
<feature type="domain" description="MalQ N-terminal beta-sandwich" evidence="11">
    <location>
        <begin position="65"/>
        <end position="169"/>
    </location>
</feature>
<protein>
    <recommendedName>
        <fullName evidence="4 10">4-alpha-glucanotransferase</fullName>
        <ecNumber evidence="3 10">2.4.1.25</ecNumber>
    </recommendedName>
    <alternativeName>
        <fullName evidence="8 10">Amylomaltase</fullName>
    </alternativeName>
    <alternativeName>
        <fullName evidence="9 10">Disproportionating enzyme</fullName>
    </alternativeName>
</protein>
<dbReference type="NCBIfam" id="TIGR00217">
    <property type="entry name" value="malQ"/>
    <property type="match status" value="1"/>
</dbReference>
<gene>
    <name evidence="13" type="primary">malQ</name>
    <name evidence="12" type="ORF">ABAZ39_05215</name>
    <name evidence="13" type="ORF">C1S70_00510</name>
</gene>
<evidence type="ECO:0000256" key="3">
    <source>
        <dbReference type="ARBA" id="ARBA00012560"/>
    </source>
</evidence>
<dbReference type="AlphaFoldDB" id="A0A060DBF6"/>
<evidence type="ECO:0000256" key="5">
    <source>
        <dbReference type="ARBA" id="ARBA00022676"/>
    </source>
</evidence>
<evidence type="ECO:0000256" key="7">
    <source>
        <dbReference type="ARBA" id="ARBA00023277"/>
    </source>
</evidence>
<evidence type="ECO:0000256" key="10">
    <source>
        <dbReference type="RuleBase" id="RU361207"/>
    </source>
</evidence>
<dbReference type="Pfam" id="PF21226">
    <property type="entry name" value="MalQ_N"/>
    <property type="match status" value="1"/>
</dbReference>
<evidence type="ECO:0000313" key="14">
    <source>
        <dbReference type="Proteomes" id="UP000027186"/>
    </source>
</evidence>
<proteinExistence type="inferred from homology"/>
<comment type="catalytic activity">
    <reaction evidence="1 10">
        <text>Transfers a segment of a (1-&gt;4)-alpha-D-glucan to a new position in an acceptor, which may be glucose or a (1-&gt;4)-alpha-D-glucan.</text>
        <dbReference type="EC" id="2.4.1.25"/>
    </reaction>
</comment>
<dbReference type="Proteomes" id="UP000027186">
    <property type="component" value="Chromosome"/>
</dbReference>
<accession>A0A2K1G755</accession>
<dbReference type="RefSeq" id="WP_038527400.1">
    <property type="nucleotide sequence ID" value="NZ_CP007793.1"/>
</dbReference>
<dbReference type="Gene3D" id="3.20.20.80">
    <property type="entry name" value="Glycosidases"/>
    <property type="match status" value="1"/>
</dbReference>
<dbReference type="InterPro" id="IPR048458">
    <property type="entry name" value="MalQ_N"/>
</dbReference>
<dbReference type="PANTHER" id="PTHR32438:SF5">
    <property type="entry name" value="4-ALPHA-GLUCANOTRANSFERASE DPE1, CHLOROPLASTIC_AMYLOPLASTIC"/>
    <property type="match status" value="1"/>
</dbReference>
<reference evidence="13 15" key="2">
    <citation type="submission" date="2018-01" db="EMBL/GenBank/DDBJ databases">
        <title>Whole genome sequence of Azospirillum brasilense REC3 isolated from strawberry roots.</title>
        <authorList>
            <person name="Fontana C.A."/>
            <person name="Salazar S.M."/>
            <person name="Bassi D."/>
            <person name="Puglisi E."/>
            <person name="Lovaisa N.C."/>
            <person name="Toffoli L.M."/>
            <person name="Pedraza R."/>
            <person name="Cocconcelli P.S."/>
        </authorList>
    </citation>
    <scope>NUCLEOTIDE SEQUENCE [LARGE SCALE GENOMIC DNA]</scope>
    <source>
        <strain evidence="13 15">REC3</strain>
    </source>
</reference>
<dbReference type="SUPFAM" id="SSF51445">
    <property type="entry name" value="(Trans)glycosidases"/>
    <property type="match status" value="1"/>
</dbReference>
<evidence type="ECO:0000259" key="11">
    <source>
        <dbReference type="Pfam" id="PF21226"/>
    </source>
</evidence>
<dbReference type="InterPro" id="IPR003385">
    <property type="entry name" value="Glyco_hydro_77"/>
</dbReference>
<dbReference type="GO" id="GO:0004134">
    <property type="term" value="F:4-alpha-glucanotransferase activity"/>
    <property type="evidence" value="ECO:0007669"/>
    <property type="project" value="UniProtKB-EC"/>
</dbReference>
<evidence type="ECO:0000256" key="2">
    <source>
        <dbReference type="ARBA" id="ARBA00005684"/>
    </source>
</evidence>
<dbReference type="Pfam" id="PF02446">
    <property type="entry name" value="Glyco_hydro_77"/>
    <property type="match status" value="1"/>
</dbReference>
<reference evidence="12 14" key="1">
    <citation type="journal article" date="2014" name="Genome Announc.">
        <title>Complete Genome Sequence of the Model Rhizosphere Strain Azospirillum brasilense Az39, Successfully Applied in Agriculture.</title>
        <authorList>
            <person name="Rivera D."/>
            <person name="Revale S."/>
            <person name="Molina R."/>
            <person name="Gualpa J."/>
            <person name="Puente M."/>
            <person name="Maroniche G."/>
            <person name="Paris G."/>
            <person name="Baker D."/>
            <person name="Clavijo B."/>
            <person name="McLay K."/>
            <person name="Spaepen S."/>
            <person name="Perticari A."/>
            <person name="Vazquez M."/>
            <person name="Wisniewski-Dye F."/>
            <person name="Watkins C."/>
            <person name="Martinez-Abarca F."/>
            <person name="Vanderleyden J."/>
            <person name="Cassan F."/>
        </authorList>
    </citation>
    <scope>NUCLEOTIDE SEQUENCE [LARGE SCALE GENOMIC DNA]</scope>
    <source>
        <strain evidence="12 14">Az39</strain>
    </source>
</reference>
<dbReference type="OrthoDB" id="9800174at2"/>
<evidence type="ECO:0000313" key="12">
    <source>
        <dbReference type="EMBL" id="AIB11421.1"/>
    </source>
</evidence>
<evidence type="ECO:0000256" key="6">
    <source>
        <dbReference type="ARBA" id="ARBA00022679"/>
    </source>
</evidence>
<dbReference type="GO" id="GO:0005975">
    <property type="term" value="P:carbohydrate metabolic process"/>
    <property type="evidence" value="ECO:0007669"/>
    <property type="project" value="InterPro"/>
</dbReference>
<keyword evidence="6 10" id="KW-0808">Transferase</keyword>
<sequence>MSDLDRLAERLGIEPFYHDIWGNRRETSDATKRALSAAMGYPADTGEELAASLHAVEDRAWRRMLPPVLVIDEGAPLSLALAVPAGLEDAELTWTLTEEGGLAHRAALRVGNLPLAEQRVLDGVAYERRTVSTRLPPTLPLGYHRLSVVIRPQGVGGTLEGGTVLIVAPQRCLTVEDVVPGGRTWGIGLQLYALKSGDDWGIGDFDDLGRFAETAAGLGAGLVGLNPLHALFPADPNHIGPYSPSSRTFLNVLYIDVERVPELAATPQAQALIASEDFRQRLAAARAMELVDYPAVSALKMPVLEALHATFRALGESDARREAFETFRREMGEPLRRHAVFEALHEYFYRRDPSQWMWRTWPPAFQHPDSPEVQAFAAEQAERVDFFEYLQWEADRQLGTAAERGRRAGLPIGFYRDLAVAAHPGGAAAWGESDILVQGANVGAPPDQFNMKGQNWGLAPLSPVGLRESAYGSFIAMLRANMRHAGALRIDHVMALQHLFWIPADGSDGAYVEYPFEDLLRIIALESRRNRCIVIGEDLGTVPEGFRPALERAGILSYRVLYFERSADGGFKAPDEYPAGAMVTVTTHDLATFKGFWINRDLDWRAKLDLYPDEAARNKDVWDRGVDRWWMLQALEREGLRPVRYPNNEGSQPFSRELMEAVHRYLARSPGRIAMVQIEDALGEVEQPNLPGTVDQHPNWRRRLGLPVEAMAGDEGLRRLAEAVRGERP</sequence>
<evidence type="ECO:0000256" key="1">
    <source>
        <dbReference type="ARBA" id="ARBA00000439"/>
    </source>
</evidence>
<evidence type="ECO:0000256" key="8">
    <source>
        <dbReference type="ARBA" id="ARBA00031423"/>
    </source>
</evidence>
<dbReference type="EMBL" id="CP007793">
    <property type="protein sequence ID" value="AIB11421.1"/>
    <property type="molecule type" value="Genomic_DNA"/>
</dbReference>